<sequence>MIVMAVEKISLALGPEDVLRAKQKKYPDRDLKLLESVIDEDKFMLLDKSNQKTVFGSGLNYVTQHEIGQPSWDGYYEFRYFTLGTKQQKILEAIMQKWENNYDIPVGLKYSLMLHVPRKNLQYLMLNVWHSDIDFFDWNTSSDNQINQFNYNENSQPYISHFVLAPEKKEEY</sequence>
<organism evidence="1 2">
    <name type="scientific">Ligilactobacillus pobuzihii</name>
    <dbReference type="NCBI Taxonomy" id="449659"/>
    <lineage>
        <taxon>Bacteria</taxon>
        <taxon>Bacillati</taxon>
        <taxon>Bacillota</taxon>
        <taxon>Bacilli</taxon>
        <taxon>Lactobacillales</taxon>
        <taxon>Lactobacillaceae</taxon>
        <taxon>Ligilactobacillus</taxon>
    </lineage>
</organism>
<dbReference type="EMBL" id="JQCN01000018">
    <property type="protein sequence ID" value="KRO00643.1"/>
    <property type="molecule type" value="Genomic_DNA"/>
</dbReference>
<gene>
    <name evidence="1" type="ORF">IV66_GL001317</name>
</gene>
<comment type="caution">
    <text evidence="1">The sequence shown here is derived from an EMBL/GenBank/DDBJ whole genome shotgun (WGS) entry which is preliminary data.</text>
</comment>
<reference evidence="1 2" key="1">
    <citation type="journal article" date="2015" name="Genome Announc.">
        <title>Expanding the biotechnology potential of lactobacilli through comparative genomics of 213 strains and associated genera.</title>
        <authorList>
            <person name="Sun Z."/>
            <person name="Harris H.M."/>
            <person name="McCann A."/>
            <person name="Guo C."/>
            <person name="Argimon S."/>
            <person name="Zhang W."/>
            <person name="Yang X."/>
            <person name="Jeffery I.B."/>
            <person name="Cooney J.C."/>
            <person name="Kagawa T.F."/>
            <person name="Liu W."/>
            <person name="Song Y."/>
            <person name="Salvetti E."/>
            <person name="Wrobel A."/>
            <person name="Rasinkangas P."/>
            <person name="Parkhill J."/>
            <person name="Rea M.C."/>
            <person name="O'Sullivan O."/>
            <person name="Ritari J."/>
            <person name="Douillard F.P."/>
            <person name="Paul Ross R."/>
            <person name="Yang R."/>
            <person name="Briner A.E."/>
            <person name="Felis G.E."/>
            <person name="de Vos W.M."/>
            <person name="Barrangou R."/>
            <person name="Klaenhammer T.R."/>
            <person name="Caufield P.W."/>
            <person name="Cui Y."/>
            <person name="Zhang H."/>
            <person name="O'Toole P.W."/>
        </authorList>
    </citation>
    <scope>NUCLEOTIDE SEQUENCE [LARGE SCALE GENOMIC DNA]</scope>
    <source>
        <strain evidence="1 2">NBRC 103219</strain>
    </source>
</reference>
<keyword evidence="2" id="KW-1185">Reference proteome</keyword>
<proteinExistence type="predicted"/>
<evidence type="ECO:0000313" key="1">
    <source>
        <dbReference type="EMBL" id="KRO00643.1"/>
    </source>
</evidence>
<evidence type="ECO:0008006" key="3">
    <source>
        <dbReference type="Google" id="ProtNLM"/>
    </source>
</evidence>
<dbReference type="AlphaFoldDB" id="A0A0R2LPE5"/>
<protein>
    <recommendedName>
        <fullName evidence="3">Monooxygenase</fullName>
    </recommendedName>
</protein>
<dbReference type="Proteomes" id="UP000051886">
    <property type="component" value="Unassembled WGS sequence"/>
</dbReference>
<accession>A0A0R2LPE5</accession>
<evidence type="ECO:0000313" key="2">
    <source>
        <dbReference type="Proteomes" id="UP000051886"/>
    </source>
</evidence>
<name>A0A0R2LPE5_9LACO</name>
<dbReference type="STRING" id="449659.IV66_GL001317"/>
<dbReference type="PATRIC" id="fig|449659.4.peg.1335"/>
<dbReference type="Gene3D" id="3.30.70.100">
    <property type="match status" value="1"/>
</dbReference>